<accession>A0A2A9MB91</accession>
<keyword evidence="2" id="KW-0812">Transmembrane</keyword>
<evidence type="ECO:0000256" key="2">
    <source>
        <dbReference type="SAM" id="Phobius"/>
    </source>
</evidence>
<dbReference type="EMBL" id="NWUJ01000010">
    <property type="protein sequence ID" value="PFH32650.1"/>
    <property type="molecule type" value="Genomic_DNA"/>
</dbReference>
<reference evidence="4 5" key="1">
    <citation type="submission" date="2017-09" db="EMBL/GenBank/DDBJ databases">
        <title>Genome sequencing of Besnoitia besnoiti strain Bb-Ger1.</title>
        <authorList>
            <person name="Schares G."/>
            <person name="Venepally P."/>
            <person name="Lorenzi H.A."/>
        </authorList>
    </citation>
    <scope>NUCLEOTIDE SEQUENCE [LARGE SCALE GENOMIC DNA]</scope>
    <source>
        <strain evidence="4 5">Bb-Ger1</strain>
    </source>
</reference>
<dbReference type="InterPro" id="IPR039159">
    <property type="entry name" value="SAYSD1"/>
</dbReference>
<name>A0A2A9MB91_BESBE</name>
<dbReference type="KEGG" id="bbes:BESB_012620"/>
<dbReference type="SUPFAM" id="SSF103642">
    <property type="entry name" value="Sec-C motif"/>
    <property type="match status" value="1"/>
</dbReference>
<dbReference type="RefSeq" id="XP_029216659.1">
    <property type="nucleotide sequence ID" value="XM_029359992.1"/>
</dbReference>
<feature type="domain" description="SAYSvFN" evidence="3">
    <location>
        <begin position="39"/>
        <end position="101"/>
    </location>
</feature>
<feature type="region of interest" description="Disordered" evidence="1">
    <location>
        <begin position="132"/>
        <end position="157"/>
    </location>
</feature>
<evidence type="ECO:0000256" key="1">
    <source>
        <dbReference type="SAM" id="MobiDB-lite"/>
    </source>
</evidence>
<dbReference type="PANTHER" id="PTHR13527:SF0">
    <property type="entry name" value="SAYSVFN DOMAIN-CONTAINING PROTEIN 1"/>
    <property type="match status" value="1"/>
</dbReference>
<keyword evidence="2" id="KW-0472">Membrane</keyword>
<dbReference type="AlphaFoldDB" id="A0A2A9MB91"/>
<evidence type="ECO:0000259" key="3">
    <source>
        <dbReference type="Pfam" id="PF10260"/>
    </source>
</evidence>
<keyword evidence="2" id="KW-1133">Transmembrane helix</keyword>
<keyword evidence="5" id="KW-1185">Reference proteome</keyword>
<evidence type="ECO:0000313" key="4">
    <source>
        <dbReference type="EMBL" id="PFH32650.1"/>
    </source>
</evidence>
<feature type="transmembrane region" description="Helical" evidence="2">
    <location>
        <begin position="49"/>
        <end position="66"/>
    </location>
</feature>
<organism evidence="4 5">
    <name type="scientific">Besnoitia besnoiti</name>
    <name type="common">Apicomplexan protozoan</name>
    <dbReference type="NCBI Taxonomy" id="94643"/>
    <lineage>
        <taxon>Eukaryota</taxon>
        <taxon>Sar</taxon>
        <taxon>Alveolata</taxon>
        <taxon>Apicomplexa</taxon>
        <taxon>Conoidasida</taxon>
        <taxon>Coccidia</taxon>
        <taxon>Eucoccidiorida</taxon>
        <taxon>Eimeriorina</taxon>
        <taxon>Sarcocystidae</taxon>
        <taxon>Besnoitia</taxon>
    </lineage>
</organism>
<sequence length="157" mass="17457">MERNRIADDEDDFSLAEIFSKEQLTALCTWKNGMRLLATVCTILATRRFGALAGILIGFALILWNLRYDEAGGAVSAYSVFNRGVRHLLGDLRPADVDRQLRNGDRNGDEQDDDNVVLLDAPRAVGVHRSRDANKRCPCGSGKKTKKCCGRDFPDQD</sequence>
<dbReference type="InterPro" id="IPR019387">
    <property type="entry name" value="SAYSvFN_dom"/>
</dbReference>
<dbReference type="PANTHER" id="PTHR13527">
    <property type="entry name" value="SAYSVFN DOMAIN-CONTAINING PROTEIN 1"/>
    <property type="match status" value="1"/>
</dbReference>
<dbReference type="InterPro" id="IPR004027">
    <property type="entry name" value="SEC_C_motif"/>
</dbReference>
<protein>
    <recommendedName>
        <fullName evidence="3">SAYSvFN domain-containing protein</fullName>
    </recommendedName>
</protein>
<gene>
    <name evidence="4" type="ORF">BESB_012620</name>
</gene>
<evidence type="ECO:0000313" key="5">
    <source>
        <dbReference type="Proteomes" id="UP000224006"/>
    </source>
</evidence>
<dbReference type="Pfam" id="PF10260">
    <property type="entry name" value="SAYSvFN"/>
    <property type="match status" value="1"/>
</dbReference>
<dbReference type="OrthoDB" id="71310at2759"/>
<dbReference type="VEuPathDB" id="ToxoDB:BESB_012620"/>
<comment type="caution">
    <text evidence="4">The sequence shown here is derived from an EMBL/GenBank/DDBJ whole genome shotgun (WGS) entry which is preliminary data.</text>
</comment>
<dbReference type="Gene3D" id="3.10.450.50">
    <property type="match status" value="1"/>
</dbReference>
<dbReference type="Proteomes" id="UP000224006">
    <property type="component" value="Chromosome IX"/>
</dbReference>
<dbReference type="Pfam" id="PF02810">
    <property type="entry name" value="SEC-C"/>
    <property type="match status" value="1"/>
</dbReference>
<dbReference type="GeneID" id="40306324"/>
<proteinExistence type="predicted"/>